<evidence type="ECO:0000313" key="3">
    <source>
        <dbReference type="EMBL" id="KAJ5087391.1"/>
    </source>
</evidence>
<evidence type="ECO:0000256" key="2">
    <source>
        <dbReference type="ARBA" id="ARBA00022840"/>
    </source>
</evidence>
<dbReference type="InterPro" id="IPR013126">
    <property type="entry name" value="Hsp_70_fam"/>
</dbReference>
<dbReference type="Proteomes" id="UP001149165">
    <property type="component" value="Unassembled WGS sequence"/>
</dbReference>
<reference evidence="3" key="2">
    <citation type="journal article" date="2023" name="IMA Fungus">
        <title>Comparative genomic study of the Penicillium genus elucidates a diverse pangenome and 15 lateral gene transfer events.</title>
        <authorList>
            <person name="Petersen C."/>
            <person name="Sorensen T."/>
            <person name="Nielsen M.R."/>
            <person name="Sondergaard T.E."/>
            <person name="Sorensen J.L."/>
            <person name="Fitzpatrick D.A."/>
            <person name="Frisvad J.C."/>
            <person name="Nielsen K.L."/>
        </authorList>
    </citation>
    <scope>NUCLEOTIDE SEQUENCE</scope>
    <source>
        <strain evidence="3">IBT 30069</strain>
    </source>
</reference>
<dbReference type="PANTHER" id="PTHR14187:SF81">
    <property type="entry name" value="HSP70 FAMILY PROTEIN (AFU_ORTHOLOGUE AFUA_4G14040)"/>
    <property type="match status" value="1"/>
</dbReference>
<keyword evidence="2" id="KW-0067">ATP-binding</keyword>
<dbReference type="OrthoDB" id="2963168at2759"/>
<accession>A0A9W9JZS9</accession>
<reference evidence="3" key="1">
    <citation type="submission" date="2022-11" db="EMBL/GenBank/DDBJ databases">
        <authorList>
            <person name="Petersen C."/>
        </authorList>
    </citation>
    <scope>NUCLEOTIDE SEQUENCE</scope>
    <source>
        <strain evidence="3">IBT 30069</strain>
    </source>
</reference>
<gene>
    <name evidence="3" type="ORF">N7456_011007</name>
</gene>
<dbReference type="AlphaFoldDB" id="A0A9W9JZS9"/>
<dbReference type="Pfam" id="PF00012">
    <property type="entry name" value="HSP70"/>
    <property type="match status" value="1"/>
</dbReference>
<comment type="caution">
    <text evidence="3">The sequence shown here is derived from an EMBL/GenBank/DDBJ whole genome shotgun (WGS) entry which is preliminary data.</text>
</comment>
<proteinExistence type="predicted"/>
<dbReference type="GO" id="GO:0140662">
    <property type="term" value="F:ATP-dependent protein folding chaperone"/>
    <property type="evidence" value="ECO:0007669"/>
    <property type="project" value="InterPro"/>
</dbReference>
<dbReference type="Gene3D" id="3.90.640.10">
    <property type="entry name" value="Actin, Chain A, domain 4"/>
    <property type="match status" value="1"/>
</dbReference>
<keyword evidence="1" id="KW-0547">Nucleotide-binding</keyword>
<organism evidence="3 4">
    <name type="scientific">Penicillium angulare</name>
    <dbReference type="NCBI Taxonomy" id="116970"/>
    <lineage>
        <taxon>Eukaryota</taxon>
        <taxon>Fungi</taxon>
        <taxon>Dikarya</taxon>
        <taxon>Ascomycota</taxon>
        <taxon>Pezizomycotina</taxon>
        <taxon>Eurotiomycetes</taxon>
        <taxon>Eurotiomycetidae</taxon>
        <taxon>Eurotiales</taxon>
        <taxon>Aspergillaceae</taxon>
        <taxon>Penicillium</taxon>
    </lineage>
</organism>
<dbReference type="InterPro" id="IPR043129">
    <property type="entry name" value="ATPase_NBD"/>
</dbReference>
<name>A0A9W9JZS9_9EURO</name>
<dbReference type="GO" id="GO:0005524">
    <property type="term" value="F:ATP binding"/>
    <property type="evidence" value="ECO:0007669"/>
    <property type="project" value="UniProtKB-KW"/>
</dbReference>
<evidence type="ECO:0000256" key="1">
    <source>
        <dbReference type="ARBA" id="ARBA00022741"/>
    </source>
</evidence>
<protein>
    <submittedName>
        <fullName evidence="3">Actin-like ATPase domain-containing protein</fullName>
    </submittedName>
</protein>
<dbReference type="SUPFAM" id="SSF53067">
    <property type="entry name" value="Actin-like ATPase domain"/>
    <property type="match status" value="2"/>
</dbReference>
<keyword evidence="4" id="KW-1185">Reference proteome</keyword>
<dbReference type="EMBL" id="JAPQKH010000007">
    <property type="protein sequence ID" value="KAJ5087391.1"/>
    <property type="molecule type" value="Genomic_DNA"/>
</dbReference>
<dbReference type="Gene3D" id="3.30.420.40">
    <property type="match status" value="2"/>
</dbReference>
<dbReference type="CDD" id="cd10170">
    <property type="entry name" value="ASKHA_NBD_HSP70"/>
    <property type="match status" value="1"/>
</dbReference>
<dbReference type="PANTHER" id="PTHR14187">
    <property type="entry name" value="ALPHA KINASE/ELONGATION FACTOR 2 KINASE"/>
    <property type="match status" value="1"/>
</dbReference>
<evidence type="ECO:0000313" key="4">
    <source>
        <dbReference type="Proteomes" id="UP001149165"/>
    </source>
</evidence>
<sequence>MVGYREIIVGIDFGTTSSGVGFYIPQNRNLYNIPDNGLHILKYGFNGDDGLPAAKAPTILAYAEENEDLSETAWGFGARAYPSLVSWFKLFLEENIDVDNWCMRAKDWANSRGIMRLPDGGTPIKPISDFLTFLYGALWGALVSKARQEIGNIDDLSVKFCFTVPVLWSLQARHDMKVAISRAGFNSRNQDKVCLLTEAEAAMTFALSQSRIGDENSLLKTGDGVVICDCGGGATDIASYKVSNHDLFIYDELVQSGGKLCGSTSIDRDFYRLMQRRFGDSFSSLPAYDISQTSKFMYEFEKAKCTFTGNESFALPLAMTVSSSQLSKPRWYINGDVQLSKADLETLFRPALQMIIESLRRHIERVNSAAGRTMVINKIILVGGFSLSPYFYRVLRDTFPNISIIRRDEDVLTAVIRGATLWGMGAFRPQSMLSPYSYGLQALLPVNSSLDDSRIHLNGPTSNLAFFNGPINWIIRKGERYNRGVSLQYGCAISHVKGTFNIKMIPVYMSDKVDRPQSVDAVGGPDLRIAGYLEFNLAHVDFRRCRYFEQNRQGIWVVEYTLLVEMGEADGNFRLTAVCQGGNQLAQWEVRPSLIV</sequence>